<keyword evidence="3" id="KW-1185">Reference proteome</keyword>
<dbReference type="AlphaFoldDB" id="A0AA36EMA5"/>
<reference evidence="2" key="1">
    <citation type="submission" date="2023-04" db="EMBL/GenBank/DDBJ databases">
        <authorList>
            <person name="Vijverberg K."/>
            <person name="Xiong W."/>
            <person name="Schranz E."/>
        </authorList>
    </citation>
    <scope>NUCLEOTIDE SEQUENCE</scope>
</reference>
<evidence type="ECO:0000313" key="2">
    <source>
        <dbReference type="EMBL" id="CAI9302501.1"/>
    </source>
</evidence>
<name>A0AA36EMA5_LACSI</name>
<accession>A0AA36EMA5</accession>
<evidence type="ECO:0000256" key="1">
    <source>
        <dbReference type="SAM" id="MobiDB-lite"/>
    </source>
</evidence>
<feature type="region of interest" description="Disordered" evidence="1">
    <location>
        <begin position="222"/>
        <end position="279"/>
    </location>
</feature>
<sequence length="279" mass="32187">MSKPLYEFPPNANVVKGPHAHNSLIIQATNVAFSDEVPRQFANLGIEDFANPFKRCPLRYTFYDFPYPFYPKKVCMFYYSCVVDSHARTITRTIGYGWKYLTVVIGKCIGHKTGSLDQLNLFEQRILFFIMYNKRLDFAQLFIDQVISYIIGNKKPVNVPYPCWLILILSHKEGYVEIHGIIIPIPTLSLKITNATPYEGEFPITMRMQKWIEKPYVVESFDSEEDNGDDRKKDTDEDAAKENDEYDYEVSVGNKEGDDEKNSDKDDEASTTDKGEDYA</sequence>
<organism evidence="2 3">
    <name type="scientific">Lactuca saligna</name>
    <name type="common">Willowleaf lettuce</name>
    <dbReference type="NCBI Taxonomy" id="75948"/>
    <lineage>
        <taxon>Eukaryota</taxon>
        <taxon>Viridiplantae</taxon>
        <taxon>Streptophyta</taxon>
        <taxon>Embryophyta</taxon>
        <taxon>Tracheophyta</taxon>
        <taxon>Spermatophyta</taxon>
        <taxon>Magnoliopsida</taxon>
        <taxon>eudicotyledons</taxon>
        <taxon>Gunneridae</taxon>
        <taxon>Pentapetalae</taxon>
        <taxon>asterids</taxon>
        <taxon>campanulids</taxon>
        <taxon>Asterales</taxon>
        <taxon>Asteraceae</taxon>
        <taxon>Cichorioideae</taxon>
        <taxon>Cichorieae</taxon>
        <taxon>Lactucinae</taxon>
        <taxon>Lactuca</taxon>
    </lineage>
</organism>
<feature type="compositionally biased region" description="Basic and acidic residues" evidence="1">
    <location>
        <begin position="255"/>
        <end position="264"/>
    </location>
</feature>
<dbReference type="Proteomes" id="UP001177003">
    <property type="component" value="Chromosome 9"/>
</dbReference>
<protein>
    <submittedName>
        <fullName evidence="2">Uncharacterized protein</fullName>
    </submittedName>
</protein>
<evidence type="ECO:0000313" key="3">
    <source>
        <dbReference type="Proteomes" id="UP001177003"/>
    </source>
</evidence>
<dbReference type="EMBL" id="OX465085">
    <property type="protein sequence ID" value="CAI9302501.1"/>
    <property type="molecule type" value="Genomic_DNA"/>
</dbReference>
<gene>
    <name evidence="2" type="ORF">LSALG_LOCUS40987</name>
</gene>
<proteinExistence type="predicted"/>
<feature type="compositionally biased region" description="Basic and acidic residues" evidence="1">
    <location>
        <begin position="229"/>
        <end position="243"/>
    </location>
</feature>